<dbReference type="GO" id="GO:0016787">
    <property type="term" value="F:hydrolase activity"/>
    <property type="evidence" value="ECO:0007669"/>
    <property type="project" value="InterPro"/>
</dbReference>
<proteinExistence type="predicted"/>
<dbReference type="PANTHER" id="PTHR37844">
    <property type="entry name" value="SER/THR PROTEIN PHOSPHATASE SUPERFAMILY (AFU_ORTHOLOGUE AFUA_1G14840)"/>
    <property type="match status" value="1"/>
</dbReference>
<organism evidence="2">
    <name type="scientific">viral metagenome</name>
    <dbReference type="NCBI Taxonomy" id="1070528"/>
    <lineage>
        <taxon>unclassified sequences</taxon>
        <taxon>metagenomes</taxon>
        <taxon>organismal metagenomes</taxon>
    </lineage>
</organism>
<dbReference type="EMBL" id="MN739513">
    <property type="protein sequence ID" value="QHT09649.1"/>
    <property type="molecule type" value="Genomic_DNA"/>
</dbReference>
<dbReference type="PANTHER" id="PTHR37844:SF1">
    <property type="entry name" value="CALCINEURIN-LIKE PHOSPHOESTERASE DOMAIN-CONTAINING PROTEIN"/>
    <property type="match status" value="1"/>
</dbReference>
<name>A0A6C0D172_9ZZZZ</name>
<dbReference type="InterPro" id="IPR004843">
    <property type="entry name" value="Calcineurin-like_PHP"/>
</dbReference>
<dbReference type="InterPro" id="IPR029052">
    <property type="entry name" value="Metallo-depent_PP-like"/>
</dbReference>
<evidence type="ECO:0000259" key="1">
    <source>
        <dbReference type="Pfam" id="PF00149"/>
    </source>
</evidence>
<dbReference type="AlphaFoldDB" id="A0A6C0D172"/>
<dbReference type="SUPFAM" id="SSF56300">
    <property type="entry name" value="Metallo-dependent phosphatases"/>
    <property type="match status" value="1"/>
</dbReference>
<accession>A0A6C0D172</accession>
<sequence length="252" mass="29700">MSLKTMQIISDLHIEYKNDQIPNPLDYITPVADILVLAGDIGSLYKYDQLSGFLKLVCSYFKYTIYIPGNHEYYIIDGVEPLNGEILNYRLYNLKNEIQNLYILDRSCLIIDDLCIAGCTLWSYPLITIPNFVKIYNIDTQTYYNNFLRDIDYIQRMIKYTKKYRMKLIVITHYCPSFRTLEGSDKKYRVYSIYASKLDYLLNSNYIDTWVCGHTHHNFDFISEKGTRIVSNQYGKPKDNITNFSKEFSINL</sequence>
<dbReference type="Pfam" id="PF00149">
    <property type="entry name" value="Metallophos"/>
    <property type="match status" value="1"/>
</dbReference>
<reference evidence="2" key="1">
    <citation type="journal article" date="2020" name="Nature">
        <title>Giant virus diversity and host interactions through global metagenomics.</title>
        <authorList>
            <person name="Schulz F."/>
            <person name="Roux S."/>
            <person name="Paez-Espino D."/>
            <person name="Jungbluth S."/>
            <person name="Walsh D.A."/>
            <person name="Denef V.J."/>
            <person name="McMahon K.D."/>
            <person name="Konstantinidis K.T."/>
            <person name="Eloe-Fadrosh E.A."/>
            <person name="Kyrpides N.C."/>
            <person name="Woyke T."/>
        </authorList>
    </citation>
    <scope>NUCLEOTIDE SEQUENCE</scope>
    <source>
        <strain evidence="2">GVMAG-M-3300023174-102</strain>
    </source>
</reference>
<feature type="domain" description="Calcineurin-like phosphoesterase" evidence="1">
    <location>
        <begin position="8"/>
        <end position="217"/>
    </location>
</feature>
<dbReference type="Gene3D" id="3.60.21.10">
    <property type="match status" value="1"/>
</dbReference>
<evidence type="ECO:0000313" key="2">
    <source>
        <dbReference type="EMBL" id="QHT09649.1"/>
    </source>
</evidence>
<protein>
    <recommendedName>
        <fullName evidence="1">Calcineurin-like phosphoesterase domain-containing protein</fullName>
    </recommendedName>
</protein>